<dbReference type="PROSITE" id="PS51918">
    <property type="entry name" value="RADICAL_SAM"/>
    <property type="match status" value="2"/>
</dbReference>
<name>A0A838XJ19_9ACTN</name>
<dbReference type="AlphaFoldDB" id="A0A838XJ19"/>
<dbReference type="InterPro" id="IPR058240">
    <property type="entry name" value="rSAM_sf"/>
</dbReference>
<evidence type="ECO:0000256" key="7">
    <source>
        <dbReference type="ARBA" id="ARBA00023004"/>
    </source>
</evidence>
<evidence type="ECO:0000313" key="14">
    <source>
        <dbReference type="Proteomes" id="UP000550354"/>
    </source>
</evidence>
<dbReference type="GO" id="GO:0046872">
    <property type="term" value="F:metal ion binding"/>
    <property type="evidence" value="ECO:0007669"/>
    <property type="project" value="UniProtKB-KW"/>
</dbReference>
<dbReference type="PANTHER" id="PTHR43076:SF1">
    <property type="entry name" value="LIPOYL SYNTHASE 2"/>
    <property type="match status" value="1"/>
</dbReference>
<evidence type="ECO:0000256" key="3">
    <source>
        <dbReference type="ARBA" id="ARBA00012126"/>
    </source>
</evidence>
<comment type="caution">
    <text evidence="13">The sequence shown here is derived from an EMBL/GenBank/DDBJ whole genome shotgun (WGS) entry which is preliminary data.</text>
</comment>
<evidence type="ECO:0000256" key="1">
    <source>
        <dbReference type="ARBA" id="ARBA00001966"/>
    </source>
</evidence>
<keyword evidence="4" id="KW-0004">4Fe-4S</keyword>
<dbReference type="EC" id="4.3.1.32" evidence="3"/>
<evidence type="ECO:0000256" key="2">
    <source>
        <dbReference type="ARBA" id="ARBA00004712"/>
    </source>
</evidence>
<dbReference type="InterPro" id="IPR019939">
    <property type="entry name" value="CofG_family"/>
</dbReference>
<comment type="catalytic activity">
    <reaction evidence="10">
        <text>5-amino-5-(4-hydroxybenzyl)-6-(D-ribitylimino)-5,6-dihydrouracil + S-adenosyl-L-methionine = 7,8-didemethyl-8-hydroxy-5-deazariboflavin + 5'-deoxyadenosine + L-methionine + NH4(+) + H(+)</text>
        <dbReference type="Rhea" id="RHEA:55204"/>
        <dbReference type="ChEBI" id="CHEBI:15378"/>
        <dbReference type="ChEBI" id="CHEBI:17319"/>
        <dbReference type="ChEBI" id="CHEBI:28938"/>
        <dbReference type="ChEBI" id="CHEBI:57844"/>
        <dbReference type="ChEBI" id="CHEBI:59789"/>
        <dbReference type="ChEBI" id="CHEBI:59904"/>
        <dbReference type="ChEBI" id="CHEBI:85936"/>
        <dbReference type="EC" id="4.3.1.32"/>
    </reaction>
</comment>
<feature type="domain" description="Radical SAM core" evidence="12">
    <location>
        <begin position="422"/>
        <end position="669"/>
    </location>
</feature>
<evidence type="ECO:0000256" key="11">
    <source>
        <dbReference type="SAM" id="MobiDB-lite"/>
    </source>
</evidence>
<dbReference type="Proteomes" id="UP000550354">
    <property type="component" value="Unassembled WGS sequence"/>
</dbReference>
<proteinExistence type="inferred from homology"/>
<evidence type="ECO:0000256" key="6">
    <source>
        <dbReference type="ARBA" id="ARBA00022723"/>
    </source>
</evidence>
<organism evidence="13 14">
    <name type="scientific">Aeromicrobium phoceense</name>
    <dbReference type="NCBI Taxonomy" id="2754045"/>
    <lineage>
        <taxon>Bacteria</taxon>
        <taxon>Bacillati</taxon>
        <taxon>Actinomycetota</taxon>
        <taxon>Actinomycetes</taxon>
        <taxon>Propionibacteriales</taxon>
        <taxon>Nocardioidaceae</taxon>
        <taxon>Aeromicrobium</taxon>
    </lineage>
</organism>
<dbReference type="SFLD" id="SFLDG01388">
    <property type="entry name" value="7_8-didemethyl-8-hydroxy-5-dea"/>
    <property type="match status" value="1"/>
</dbReference>
<dbReference type="SUPFAM" id="SSF102114">
    <property type="entry name" value="Radical SAM enzymes"/>
    <property type="match status" value="2"/>
</dbReference>
<evidence type="ECO:0000256" key="5">
    <source>
        <dbReference type="ARBA" id="ARBA00022691"/>
    </source>
</evidence>
<dbReference type="SFLD" id="SFLDS00029">
    <property type="entry name" value="Radical_SAM"/>
    <property type="match status" value="1"/>
</dbReference>
<evidence type="ECO:0000256" key="8">
    <source>
        <dbReference type="ARBA" id="ARBA00023014"/>
    </source>
</evidence>
<accession>A0A838XJ19</accession>
<keyword evidence="5" id="KW-0949">S-adenosyl-L-methionine</keyword>
<dbReference type="InterPro" id="IPR006638">
    <property type="entry name" value="Elp3/MiaA/NifB-like_rSAM"/>
</dbReference>
<dbReference type="SFLD" id="SFLDF00294">
    <property type="entry name" value="7_8-didemethyl-8-hydroxy-5-dea"/>
    <property type="match status" value="1"/>
</dbReference>
<dbReference type="Pfam" id="PF04055">
    <property type="entry name" value="Radical_SAM"/>
    <property type="match status" value="1"/>
</dbReference>
<comment type="pathway">
    <text evidence="2">Cofactor biosynthesis; coenzyme F0 biosynthesis.</text>
</comment>
<evidence type="ECO:0000256" key="10">
    <source>
        <dbReference type="ARBA" id="ARBA00048974"/>
    </source>
</evidence>
<dbReference type="NCBIfam" id="NF004884">
    <property type="entry name" value="PRK06245.1"/>
    <property type="match status" value="1"/>
</dbReference>
<evidence type="ECO:0000256" key="4">
    <source>
        <dbReference type="ARBA" id="ARBA00022485"/>
    </source>
</evidence>
<evidence type="ECO:0000256" key="9">
    <source>
        <dbReference type="ARBA" id="ARBA00023239"/>
    </source>
</evidence>
<keyword evidence="7" id="KW-0408">Iron</keyword>
<dbReference type="PANTHER" id="PTHR43076">
    <property type="entry name" value="FO SYNTHASE (COFH)"/>
    <property type="match status" value="1"/>
</dbReference>
<keyword evidence="9" id="KW-0456">Lyase</keyword>
<dbReference type="CDD" id="cd01335">
    <property type="entry name" value="Radical_SAM"/>
    <property type="match status" value="1"/>
</dbReference>
<feature type="region of interest" description="Disordered" evidence="11">
    <location>
        <begin position="385"/>
        <end position="404"/>
    </location>
</feature>
<dbReference type="NCBIfam" id="TIGR03550">
    <property type="entry name" value="F420_cofG"/>
    <property type="match status" value="1"/>
</dbReference>
<evidence type="ECO:0000313" key="13">
    <source>
        <dbReference type="EMBL" id="MBA4606894.1"/>
    </source>
</evidence>
<dbReference type="InterPro" id="IPR013785">
    <property type="entry name" value="Aldolase_TIM"/>
</dbReference>
<dbReference type="InterPro" id="IPR007197">
    <property type="entry name" value="rSAM"/>
</dbReference>
<evidence type="ECO:0000259" key="12">
    <source>
        <dbReference type="PROSITE" id="PS51918"/>
    </source>
</evidence>
<comment type="cofactor">
    <cofactor evidence="1">
        <name>[4Fe-4S] cluster</name>
        <dbReference type="ChEBI" id="CHEBI:49883"/>
    </cofactor>
</comment>
<dbReference type="Gene3D" id="3.20.20.70">
    <property type="entry name" value="Aldolase class I"/>
    <property type="match status" value="2"/>
</dbReference>
<dbReference type="GO" id="GO:0051539">
    <property type="term" value="F:4 iron, 4 sulfur cluster binding"/>
    <property type="evidence" value="ECO:0007669"/>
    <property type="project" value="UniProtKB-KW"/>
</dbReference>
<keyword evidence="8" id="KW-0411">Iron-sulfur</keyword>
<keyword evidence="14" id="KW-1185">Reference proteome</keyword>
<dbReference type="UniPathway" id="UPA00072"/>
<dbReference type="SMART" id="SM00729">
    <property type="entry name" value="Elp3"/>
    <property type="match status" value="1"/>
</dbReference>
<gene>
    <name evidence="13" type="primary">cofG</name>
    <name evidence="13" type="ORF">H1W00_00200</name>
</gene>
<dbReference type="InterPro" id="IPR034405">
    <property type="entry name" value="F420"/>
</dbReference>
<dbReference type="SFLD" id="SFLDG01064">
    <property type="entry name" value="F420__menaquinone_cofactor_bio"/>
    <property type="match status" value="1"/>
</dbReference>
<protein>
    <recommendedName>
        <fullName evidence="3">7,8-didemethyl-8-hydroxy-5-deazariboflavin synthase</fullName>
        <ecNumber evidence="3">4.3.1.32</ecNumber>
    </recommendedName>
</protein>
<dbReference type="GO" id="GO:0016765">
    <property type="term" value="F:transferase activity, transferring alkyl or aryl (other than methyl) groups"/>
    <property type="evidence" value="ECO:0007669"/>
    <property type="project" value="InterPro"/>
</dbReference>
<sequence length="734" mass="78979">MSLHAIEATASMLEARGTDLDDLVREAGRVRDEGLARAGRPGVITWSRKVFVPVTTLCRDRCHYCVFVDTPGKLERKGIAPYMSEEHVLAVAHQGAALGCKEALLTLGDRPEDRWDVAREWLDDHGFASTLEYIGHLARRITAETGLLAHLNPGVMTADELRALRPTAPSMGMMLETTSHRLFAEPGQAHFGSPDKDPALRLQVLEDAGRQRIPFTTGLLVGIGETLEERFDTILALRGLSERHGNVQEVIVQNFRAKPATAMQGVADAETDAYIAAVATARIVLGPDARIQAPPNLSHPGELARLVAAGIDDWGGVSPLTADHVNPERPWPQVDQLAELTRAAGYELRERLTVHPHYIRDRDTWIDPALHAPVLALADADGMAAGRGPAHSRDLDTPPRSSGALDRRSLLARAANDPSGLSDDEYVRLMTSTGGDLDRLAGLADELRRSVTGATVSLVQNRNLGSDRVTDPDLVARVAADAVDLGATELCIQGTAPADAPADVYEQLLRAARAAAPGLHLHTFRPADVIDGARRTGRTVTEQYAALAAAGADTVPGTGVKVLDEAHRAQHFAADLPVDEWEQAIRAAHGLGLHSTSVLFYGHGETPLQRVRHLRRLREIQADTGGFNELVPMAFPGGDHSPDQHRAVHALARLVLHGSISHVQAAWTRLGVEGATEVLRSGADDLGGTLYDGRVAPEAGVEYGQELTVPAAERIARSLGRQLRLRTTTYGVAS</sequence>
<dbReference type="EMBL" id="JACEOG010000001">
    <property type="protein sequence ID" value="MBA4606894.1"/>
    <property type="molecule type" value="Genomic_DNA"/>
</dbReference>
<dbReference type="GO" id="GO:0044689">
    <property type="term" value="F:7,8-didemethyl-8-hydroxy-5-deazariboflavin synthase activity"/>
    <property type="evidence" value="ECO:0007669"/>
    <property type="project" value="UniProtKB-EC"/>
</dbReference>
<dbReference type="HAMAP" id="MF_01611">
    <property type="entry name" value="FO_synth_sub1"/>
    <property type="match status" value="1"/>
</dbReference>
<keyword evidence="6" id="KW-0479">Metal-binding</keyword>
<reference evidence="13 14" key="1">
    <citation type="submission" date="2020-07" db="EMBL/GenBank/DDBJ databases">
        <title>Draft genome and description of Aeromicrobium phoceense strain Marseille-Q0843 isolated from healthy skin swab.</title>
        <authorList>
            <person name="Boxberger M."/>
            <person name="La Scola B."/>
        </authorList>
    </citation>
    <scope>NUCLEOTIDE SEQUENCE [LARGE SCALE GENOMIC DNA]</scope>
    <source>
        <strain evidence="13 14">Marseille-Q0843</strain>
    </source>
</reference>
<dbReference type="RefSeq" id="WP_181752556.1">
    <property type="nucleotide sequence ID" value="NZ_JACEOG010000001.1"/>
</dbReference>
<feature type="domain" description="Radical SAM core" evidence="12">
    <location>
        <begin position="44"/>
        <end position="296"/>
    </location>
</feature>